<evidence type="ECO:0000256" key="1">
    <source>
        <dbReference type="SAM" id="Coils"/>
    </source>
</evidence>
<dbReference type="AlphaFoldDB" id="A0AA85C2V0"/>
<proteinExistence type="predicted"/>
<organism evidence="2 3">
    <name type="scientific">Schistosoma mattheei</name>
    <dbReference type="NCBI Taxonomy" id="31246"/>
    <lineage>
        <taxon>Eukaryota</taxon>
        <taxon>Metazoa</taxon>
        <taxon>Spiralia</taxon>
        <taxon>Lophotrochozoa</taxon>
        <taxon>Platyhelminthes</taxon>
        <taxon>Trematoda</taxon>
        <taxon>Digenea</taxon>
        <taxon>Strigeidida</taxon>
        <taxon>Schistosomatoidea</taxon>
        <taxon>Schistosomatidae</taxon>
        <taxon>Schistosoma</taxon>
    </lineage>
</organism>
<dbReference type="WBParaSite" id="SMTH1_96570.1">
    <property type="protein sequence ID" value="SMTH1_96570.1"/>
    <property type="gene ID" value="SMTH1_96570"/>
</dbReference>
<keyword evidence="1" id="KW-0175">Coiled coil</keyword>
<accession>A0AA85C2V0</accession>
<feature type="coiled-coil region" evidence="1">
    <location>
        <begin position="207"/>
        <end position="234"/>
    </location>
</feature>
<protein>
    <submittedName>
        <fullName evidence="3">Uncharacterized protein</fullName>
    </submittedName>
</protein>
<evidence type="ECO:0000313" key="2">
    <source>
        <dbReference type="Proteomes" id="UP000050791"/>
    </source>
</evidence>
<evidence type="ECO:0000313" key="3">
    <source>
        <dbReference type="WBParaSite" id="SMTH1_96570.1"/>
    </source>
</evidence>
<dbReference type="Proteomes" id="UP000050791">
    <property type="component" value="Unassembled WGS sequence"/>
</dbReference>
<reference evidence="3" key="1">
    <citation type="submission" date="2023-11" db="UniProtKB">
        <authorList>
            <consortium name="WormBaseParasite"/>
        </authorList>
    </citation>
    <scope>IDENTIFICATION</scope>
</reference>
<sequence length="270" mass="31293">MSSFCSQDDIFNRSYQAFNNISPLSDRFSKFLREYAKDEENDDTKSWSKIKDNCSNKIGDSLKTSLTESSSGSLNTSFLSSQEATKRSNTDNSLIKNQCTLIRNNLKLLRSQVDFLLKFNASEIEGLDDRVRETVKKELESLLLWLGPNLPRSEEIMQNQIVCRSPGTKSTSPKENQIDSSILLLKETCSFETDENNAVNTNIHSFMKKMEDDFECLANEFKDLAKRIEKFEQLNWKELFHNFRIKIQEKTVKMCISYIIQKLDQNNIEE</sequence>
<name>A0AA85C2V0_9TREM</name>